<keyword evidence="7" id="KW-0479">Metal-binding</keyword>
<dbReference type="InterPro" id="IPR027417">
    <property type="entry name" value="P-loop_NTPase"/>
</dbReference>
<feature type="binding site" evidence="7">
    <location>
        <position position="56"/>
    </location>
    <ligand>
        <name>substrate</name>
    </ligand>
</feature>
<dbReference type="GO" id="GO:0009423">
    <property type="term" value="P:chorismate biosynthetic process"/>
    <property type="evidence" value="ECO:0007669"/>
    <property type="project" value="UniProtKB-UniRule"/>
</dbReference>
<dbReference type="STRING" id="688867.SAMN05660236_0154"/>
<protein>
    <recommendedName>
        <fullName evidence="7">Shikimate kinase</fullName>
        <shortName evidence="7">SK</shortName>
        <ecNumber evidence="7">2.7.1.71</ecNumber>
    </recommendedName>
</protein>
<dbReference type="GO" id="GO:0008652">
    <property type="term" value="P:amino acid biosynthetic process"/>
    <property type="evidence" value="ECO:0007669"/>
    <property type="project" value="UniProtKB-KW"/>
</dbReference>
<keyword evidence="7" id="KW-0460">Magnesium</keyword>
<dbReference type="InterPro" id="IPR000623">
    <property type="entry name" value="Shikimate_kinase/TSH1"/>
</dbReference>
<comment type="catalytic activity">
    <reaction evidence="7">
        <text>shikimate + ATP = 3-phosphoshikimate + ADP + H(+)</text>
        <dbReference type="Rhea" id="RHEA:13121"/>
        <dbReference type="ChEBI" id="CHEBI:15378"/>
        <dbReference type="ChEBI" id="CHEBI:30616"/>
        <dbReference type="ChEBI" id="CHEBI:36208"/>
        <dbReference type="ChEBI" id="CHEBI:145989"/>
        <dbReference type="ChEBI" id="CHEBI:456216"/>
        <dbReference type="EC" id="2.7.1.71"/>
    </reaction>
</comment>
<evidence type="ECO:0000256" key="7">
    <source>
        <dbReference type="HAMAP-Rule" id="MF_00109"/>
    </source>
</evidence>
<keyword evidence="6 7" id="KW-0057">Aromatic amino acid biosynthesis</keyword>
<keyword evidence="3 7" id="KW-0547">Nucleotide-binding</keyword>
<feature type="binding site" evidence="7">
    <location>
        <position position="139"/>
    </location>
    <ligand>
        <name>substrate</name>
    </ligand>
</feature>
<comment type="similarity">
    <text evidence="7">Belongs to the shikimate kinase family.</text>
</comment>
<evidence type="ECO:0000256" key="2">
    <source>
        <dbReference type="ARBA" id="ARBA00022679"/>
    </source>
</evidence>
<keyword evidence="5 7" id="KW-0067">ATP-binding</keyword>
<feature type="binding site" evidence="7">
    <location>
        <position position="117"/>
    </location>
    <ligand>
        <name>ATP</name>
        <dbReference type="ChEBI" id="CHEBI:30616"/>
    </ligand>
</feature>
<gene>
    <name evidence="7" type="primary">aroK</name>
    <name evidence="8" type="ORF">SAMN05660236_0154</name>
</gene>
<evidence type="ECO:0000256" key="6">
    <source>
        <dbReference type="ARBA" id="ARBA00023141"/>
    </source>
</evidence>
<dbReference type="GO" id="GO:0005524">
    <property type="term" value="F:ATP binding"/>
    <property type="evidence" value="ECO:0007669"/>
    <property type="project" value="UniProtKB-UniRule"/>
</dbReference>
<evidence type="ECO:0000256" key="4">
    <source>
        <dbReference type="ARBA" id="ARBA00022777"/>
    </source>
</evidence>
<evidence type="ECO:0000313" key="8">
    <source>
        <dbReference type="EMBL" id="SKC39823.1"/>
    </source>
</evidence>
<evidence type="ECO:0000313" key="9">
    <source>
        <dbReference type="Proteomes" id="UP000190961"/>
    </source>
</evidence>
<accession>A0A1T5ILI1</accession>
<dbReference type="OrthoDB" id="9800332at2"/>
<name>A0A1T5ILI1_9BACT</name>
<organism evidence="8 9">
    <name type="scientific">Ohtaekwangia koreensis</name>
    <dbReference type="NCBI Taxonomy" id="688867"/>
    <lineage>
        <taxon>Bacteria</taxon>
        <taxon>Pseudomonadati</taxon>
        <taxon>Bacteroidota</taxon>
        <taxon>Cytophagia</taxon>
        <taxon>Cytophagales</taxon>
        <taxon>Fulvivirgaceae</taxon>
        <taxon>Ohtaekwangia</taxon>
    </lineage>
</organism>
<dbReference type="Gene3D" id="3.40.50.300">
    <property type="entry name" value="P-loop containing nucleotide triphosphate hydrolases"/>
    <property type="match status" value="1"/>
</dbReference>
<evidence type="ECO:0000256" key="3">
    <source>
        <dbReference type="ARBA" id="ARBA00022741"/>
    </source>
</evidence>
<dbReference type="AlphaFoldDB" id="A0A1T5ILI1"/>
<feature type="binding site" evidence="7">
    <location>
        <position position="32"/>
    </location>
    <ligand>
        <name>substrate</name>
    </ligand>
</feature>
<dbReference type="UniPathway" id="UPA00053">
    <property type="reaction ID" value="UER00088"/>
</dbReference>
<evidence type="ECO:0000256" key="5">
    <source>
        <dbReference type="ARBA" id="ARBA00022840"/>
    </source>
</evidence>
<dbReference type="PANTHER" id="PTHR21087">
    <property type="entry name" value="SHIKIMATE KINASE"/>
    <property type="match status" value="1"/>
</dbReference>
<dbReference type="Proteomes" id="UP000190961">
    <property type="component" value="Unassembled WGS sequence"/>
</dbReference>
<dbReference type="EMBL" id="FUZU01000001">
    <property type="protein sequence ID" value="SKC39823.1"/>
    <property type="molecule type" value="Genomic_DNA"/>
</dbReference>
<sequence length="166" mass="18569">MKIYLIGMPGSGKSTLGKPLASELGIPFVDQDKEIEDREGKTVKEIFASLGEDHFRQTEAQVLREWAGSEKSFVMATGGGSPCFYNGIEIIRQSGLSIFIDVSVAELLKRVGANKDRPLLHANDLKEKEERLAGLYEKRLPIYQQAHVILHHPTLKSLLEVIQLRK</sequence>
<dbReference type="CDD" id="cd00464">
    <property type="entry name" value="SK"/>
    <property type="match status" value="1"/>
</dbReference>
<keyword evidence="9" id="KW-1185">Reference proteome</keyword>
<dbReference type="GO" id="GO:0009073">
    <property type="term" value="P:aromatic amino acid family biosynthetic process"/>
    <property type="evidence" value="ECO:0007669"/>
    <property type="project" value="UniProtKB-KW"/>
</dbReference>
<keyword evidence="1 7" id="KW-0028">Amino-acid biosynthesis</keyword>
<dbReference type="GO" id="GO:0004765">
    <property type="term" value="F:shikimate kinase activity"/>
    <property type="evidence" value="ECO:0007669"/>
    <property type="project" value="UniProtKB-UniRule"/>
</dbReference>
<reference evidence="8 9" key="1">
    <citation type="submission" date="2017-02" db="EMBL/GenBank/DDBJ databases">
        <authorList>
            <person name="Peterson S.W."/>
        </authorList>
    </citation>
    <scope>NUCLEOTIDE SEQUENCE [LARGE SCALE GENOMIC DNA]</scope>
    <source>
        <strain evidence="8 9">DSM 25262</strain>
    </source>
</reference>
<proteinExistence type="inferred from homology"/>
<evidence type="ECO:0000256" key="1">
    <source>
        <dbReference type="ARBA" id="ARBA00022605"/>
    </source>
</evidence>
<dbReference type="Pfam" id="PF01202">
    <property type="entry name" value="SKI"/>
    <property type="match status" value="1"/>
</dbReference>
<feature type="binding site" evidence="7">
    <location>
        <position position="79"/>
    </location>
    <ligand>
        <name>substrate</name>
    </ligand>
</feature>
<comment type="subunit">
    <text evidence="7">Monomer.</text>
</comment>
<dbReference type="PANTHER" id="PTHR21087:SF16">
    <property type="entry name" value="SHIKIMATE KINASE 1, CHLOROPLASTIC"/>
    <property type="match status" value="1"/>
</dbReference>
<dbReference type="RefSeq" id="WP_079684807.1">
    <property type="nucleotide sequence ID" value="NZ_FUZU01000001.1"/>
</dbReference>
<dbReference type="GO" id="GO:0000287">
    <property type="term" value="F:magnesium ion binding"/>
    <property type="evidence" value="ECO:0007669"/>
    <property type="project" value="UniProtKB-UniRule"/>
</dbReference>
<keyword evidence="4 7" id="KW-0418">Kinase</keyword>
<keyword evidence="7" id="KW-0963">Cytoplasm</keyword>
<dbReference type="SUPFAM" id="SSF52540">
    <property type="entry name" value="P-loop containing nucleoside triphosphate hydrolases"/>
    <property type="match status" value="1"/>
</dbReference>
<comment type="subcellular location">
    <subcellularLocation>
        <location evidence="7">Cytoplasm</location>
    </subcellularLocation>
</comment>
<comment type="caution">
    <text evidence="7">Lacks conserved residue(s) required for the propagation of feature annotation.</text>
</comment>
<feature type="binding site" evidence="7">
    <location>
        <position position="14"/>
    </location>
    <ligand>
        <name>Mg(2+)</name>
        <dbReference type="ChEBI" id="CHEBI:18420"/>
    </ligand>
</feature>
<dbReference type="PRINTS" id="PR01100">
    <property type="entry name" value="SHIKIMTKNASE"/>
</dbReference>
<feature type="binding site" evidence="7">
    <location>
        <begin position="10"/>
        <end position="15"/>
    </location>
    <ligand>
        <name>ATP</name>
        <dbReference type="ChEBI" id="CHEBI:30616"/>
    </ligand>
</feature>
<comment type="pathway">
    <text evidence="7">Metabolic intermediate biosynthesis; chorismate biosynthesis; chorismate from D-erythrose 4-phosphate and phosphoenolpyruvate: step 5/7.</text>
</comment>
<comment type="function">
    <text evidence="7">Catalyzes the specific phosphorylation of the 3-hydroxyl group of shikimic acid using ATP as a cosubstrate.</text>
</comment>
<keyword evidence="2 7" id="KW-0808">Transferase</keyword>
<comment type="cofactor">
    <cofactor evidence="7">
        <name>Mg(2+)</name>
        <dbReference type="ChEBI" id="CHEBI:18420"/>
    </cofactor>
    <text evidence="7">Binds 1 Mg(2+) ion per subunit.</text>
</comment>
<dbReference type="HAMAP" id="MF_00109">
    <property type="entry name" value="Shikimate_kinase"/>
    <property type="match status" value="1"/>
</dbReference>
<dbReference type="InterPro" id="IPR031322">
    <property type="entry name" value="Shikimate/glucono_kinase"/>
</dbReference>
<dbReference type="GO" id="GO:0005829">
    <property type="term" value="C:cytosol"/>
    <property type="evidence" value="ECO:0007669"/>
    <property type="project" value="TreeGrafter"/>
</dbReference>
<dbReference type="EC" id="2.7.1.71" evidence="7"/>